<accession>A0ABP8WJ74</accession>
<gene>
    <name evidence="1" type="ORF">GCM10023198_05870</name>
</gene>
<evidence type="ECO:0000313" key="1">
    <source>
        <dbReference type="EMBL" id="GAA4689975.1"/>
    </source>
</evidence>
<name>A0ABP8WJ74_9MICO</name>
<reference evidence="2" key="1">
    <citation type="journal article" date="2019" name="Int. J. Syst. Evol. Microbiol.">
        <title>The Global Catalogue of Microorganisms (GCM) 10K type strain sequencing project: providing services to taxonomists for standard genome sequencing and annotation.</title>
        <authorList>
            <consortium name="The Broad Institute Genomics Platform"/>
            <consortium name="The Broad Institute Genome Sequencing Center for Infectious Disease"/>
            <person name="Wu L."/>
            <person name="Ma J."/>
        </authorList>
    </citation>
    <scope>NUCLEOTIDE SEQUENCE [LARGE SCALE GENOMIC DNA]</scope>
    <source>
        <strain evidence="2">JCM 17975</strain>
    </source>
</reference>
<dbReference type="RefSeq" id="WP_253871099.1">
    <property type="nucleotide sequence ID" value="NZ_BAABHM010000004.1"/>
</dbReference>
<dbReference type="EMBL" id="BAABHM010000004">
    <property type="protein sequence ID" value="GAA4689975.1"/>
    <property type="molecule type" value="Genomic_DNA"/>
</dbReference>
<evidence type="ECO:0000313" key="2">
    <source>
        <dbReference type="Proteomes" id="UP001500843"/>
    </source>
</evidence>
<organism evidence="1 2">
    <name type="scientific">Promicromonospora umidemergens</name>
    <dbReference type="NCBI Taxonomy" id="629679"/>
    <lineage>
        <taxon>Bacteria</taxon>
        <taxon>Bacillati</taxon>
        <taxon>Actinomycetota</taxon>
        <taxon>Actinomycetes</taxon>
        <taxon>Micrococcales</taxon>
        <taxon>Promicromonosporaceae</taxon>
        <taxon>Promicromonospora</taxon>
    </lineage>
</organism>
<sequence length="147" mass="15661">MGILGWWVIGPVPRSVAVSANPLDSEGLRDLLDHVVEGPGFFVTAARKCLPFEIFVEIVGPTGQARSLTDSVLWSPAEAAEALAELATIIDSDPAARAQLIRRAADAVDTQGDEPDYDAEELITGPLRALRHAVEHDLDLLAVAAIN</sequence>
<protein>
    <submittedName>
        <fullName evidence="1">Uncharacterized protein</fullName>
    </submittedName>
</protein>
<dbReference type="Proteomes" id="UP001500843">
    <property type="component" value="Unassembled WGS sequence"/>
</dbReference>
<proteinExistence type="predicted"/>
<comment type="caution">
    <text evidence="1">The sequence shown here is derived from an EMBL/GenBank/DDBJ whole genome shotgun (WGS) entry which is preliminary data.</text>
</comment>
<keyword evidence="2" id="KW-1185">Reference proteome</keyword>